<reference evidence="5 6" key="1">
    <citation type="submission" date="2014-07" db="EMBL/GenBank/DDBJ databases">
        <title>Genome Sequence of Rhodococcus opacus Strain R7, a Biodegrader of Mono- and Polycyclic Aromatic Hydrocarbons.</title>
        <authorList>
            <person name="Di Gennaro P."/>
            <person name="Zampolli J."/>
            <person name="Presti I."/>
            <person name="Cappelletti M."/>
            <person name="D'Ursi P."/>
            <person name="Orro A."/>
            <person name="Mezzelani A."/>
            <person name="Milanesi L."/>
        </authorList>
    </citation>
    <scope>NUCLEOTIDE SEQUENCE [LARGE SCALE GENOMIC DNA]</scope>
    <source>
        <strain evidence="5 6">R7</strain>
    </source>
</reference>
<evidence type="ECO:0000256" key="1">
    <source>
        <dbReference type="ARBA" id="ARBA00006484"/>
    </source>
</evidence>
<dbReference type="SMART" id="SM00822">
    <property type="entry name" value="PKS_KR"/>
    <property type="match status" value="1"/>
</dbReference>
<dbReference type="Proteomes" id="UP000028488">
    <property type="component" value="Chromosome"/>
</dbReference>
<sequence>MSLDGRSILVTGAGRGLGLALARRLGEDGATLWLADIREDWGEDAAESLRADGVKAQFVRVDLRDAESVDAMAATVTSGGPLYGLVNNAALADGVGGKPIHELGIDEWDRVLGVNLRGTFLVSRAIVPSIIGNGGGRVVTIGSDAALYGSPRLAHYIASKGGVAALTRAMSRDLGPHGITVNTVSPGLTESESAQQVPEHRHELYRLNRALERPQQPSDLVGAVAFLMGPEASYITGQQLVVNGGFVLN</sequence>
<gene>
    <name evidence="5" type="ORF">EP51_21635</name>
</gene>
<name>A0A076ELU2_RHOOP</name>
<dbReference type="PANTHER" id="PTHR24321:SF8">
    <property type="entry name" value="ESTRADIOL 17-BETA-DEHYDROGENASE 8-RELATED"/>
    <property type="match status" value="1"/>
</dbReference>
<dbReference type="InterPro" id="IPR036291">
    <property type="entry name" value="NAD(P)-bd_dom_sf"/>
</dbReference>
<keyword evidence="2" id="KW-0560">Oxidoreductase</keyword>
<dbReference type="InterPro" id="IPR002347">
    <property type="entry name" value="SDR_fam"/>
</dbReference>
<evidence type="ECO:0000256" key="3">
    <source>
        <dbReference type="ARBA" id="ARBA00023027"/>
    </source>
</evidence>
<evidence type="ECO:0000256" key="2">
    <source>
        <dbReference type="ARBA" id="ARBA00023002"/>
    </source>
</evidence>
<protein>
    <submittedName>
        <fullName evidence="5">Short-chain dehydrogenase</fullName>
    </submittedName>
</protein>
<dbReference type="InterPro" id="IPR057326">
    <property type="entry name" value="KR_dom"/>
</dbReference>
<accession>A0A076ELU2</accession>
<dbReference type="PANTHER" id="PTHR24321">
    <property type="entry name" value="DEHYDROGENASES, SHORT CHAIN"/>
    <property type="match status" value="1"/>
</dbReference>
<dbReference type="CDD" id="cd05233">
    <property type="entry name" value="SDR_c"/>
    <property type="match status" value="1"/>
</dbReference>
<dbReference type="Gene3D" id="3.40.50.720">
    <property type="entry name" value="NAD(P)-binding Rossmann-like Domain"/>
    <property type="match status" value="1"/>
</dbReference>
<feature type="domain" description="Ketoreductase" evidence="4">
    <location>
        <begin position="6"/>
        <end position="187"/>
    </location>
</feature>
<dbReference type="FunFam" id="3.40.50.720:FF:000084">
    <property type="entry name" value="Short-chain dehydrogenase reductase"/>
    <property type="match status" value="1"/>
</dbReference>
<dbReference type="RefSeq" id="WP_037228344.1">
    <property type="nucleotide sequence ID" value="NZ_CP008947.1"/>
</dbReference>
<dbReference type="GO" id="GO:0016491">
    <property type="term" value="F:oxidoreductase activity"/>
    <property type="evidence" value="ECO:0007669"/>
    <property type="project" value="UniProtKB-KW"/>
</dbReference>
<evidence type="ECO:0000259" key="4">
    <source>
        <dbReference type="SMART" id="SM00822"/>
    </source>
</evidence>
<evidence type="ECO:0000313" key="5">
    <source>
        <dbReference type="EMBL" id="AII07115.1"/>
    </source>
</evidence>
<dbReference type="SUPFAM" id="SSF51735">
    <property type="entry name" value="NAD(P)-binding Rossmann-fold domains"/>
    <property type="match status" value="1"/>
</dbReference>
<dbReference type="PRINTS" id="PR00080">
    <property type="entry name" value="SDRFAMILY"/>
</dbReference>
<dbReference type="eggNOG" id="COG1028">
    <property type="taxonomic scope" value="Bacteria"/>
</dbReference>
<evidence type="ECO:0000313" key="6">
    <source>
        <dbReference type="Proteomes" id="UP000028488"/>
    </source>
</evidence>
<proteinExistence type="inferred from homology"/>
<dbReference type="PRINTS" id="PR00081">
    <property type="entry name" value="GDHRDH"/>
</dbReference>
<dbReference type="AlphaFoldDB" id="A0A076ELU2"/>
<dbReference type="EMBL" id="CP008947">
    <property type="protein sequence ID" value="AII07115.1"/>
    <property type="molecule type" value="Genomic_DNA"/>
</dbReference>
<dbReference type="Pfam" id="PF13561">
    <property type="entry name" value="adh_short_C2"/>
    <property type="match status" value="1"/>
</dbReference>
<keyword evidence="3" id="KW-0520">NAD</keyword>
<comment type="similarity">
    <text evidence="1">Belongs to the short-chain dehydrogenases/reductases (SDR) family.</text>
</comment>
<organism evidence="5 6">
    <name type="scientific">Rhodococcus opacus</name>
    <name type="common">Nocardia opaca</name>
    <dbReference type="NCBI Taxonomy" id="37919"/>
    <lineage>
        <taxon>Bacteria</taxon>
        <taxon>Bacillati</taxon>
        <taxon>Actinomycetota</taxon>
        <taxon>Actinomycetes</taxon>
        <taxon>Mycobacteriales</taxon>
        <taxon>Nocardiaceae</taxon>
        <taxon>Rhodococcus</taxon>
    </lineage>
</organism>